<comment type="caution">
    <text evidence="2">The sequence shown here is derived from an EMBL/GenBank/DDBJ whole genome shotgun (WGS) entry which is preliminary data.</text>
</comment>
<dbReference type="RefSeq" id="WP_310921979.1">
    <property type="nucleotide sequence ID" value="NZ_JAMQOP010000001.1"/>
</dbReference>
<evidence type="ECO:0000313" key="3">
    <source>
        <dbReference type="Proteomes" id="UP001257060"/>
    </source>
</evidence>
<evidence type="ECO:0000313" key="2">
    <source>
        <dbReference type="EMBL" id="MDS0297198.1"/>
    </source>
</evidence>
<sequence length="73" mass="8419">MTSRQSSDPSGVTESTLRHCENCGGRREHTVHLELHQCKTRDDVRVENKHYAKKPYRIATCVYCGESSREKII</sequence>
<dbReference type="InterPro" id="IPR057157">
    <property type="entry name" value="DUF7835"/>
</dbReference>
<evidence type="ECO:0000259" key="1">
    <source>
        <dbReference type="Pfam" id="PF25205"/>
    </source>
</evidence>
<name>A0ABU2G8R5_9EURY</name>
<accession>A0ABU2G8R5</accession>
<dbReference type="Pfam" id="PF25205">
    <property type="entry name" value="DUF7835"/>
    <property type="match status" value="1"/>
</dbReference>
<dbReference type="Proteomes" id="UP001257060">
    <property type="component" value="Unassembled WGS sequence"/>
</dbReference>
<feature type="domain" description="DUF7835" evidence="1">
    <location>
        <begin position="13"/>
        <end position="70"/>
    </location>
</feature>
<dbReference type="EMBL" id="JAMQOP010000001">
    <property type="protein sequence ID" value="MDS0297198.1"/>
    <property type="molecule type" value="Genomic_DNA"/>
</dbReference>
<protein>
    <recommendedName>
        <fullName evidence="1">DUF7835 domain-containing protein</fullName>
    </recommendedName>
</protein>
<reference evidence="2 3" key="1">
    <citation type="submission" date="2022-06" db="EMBL/GenBank/DDBJ databases">
        <title>Halogeometricum sp. a new haloarchaeum isolate from saline soil.</title>
        <authorList>
            <person name="Strakova D."/>
            <person name="Galisteo C."/>
            <person name="Sanchez-Porro C."/>
            <person name="Ventosa A."/>
        </authorList>
    </citation>
    <scope>NUCLEOTIDE SEQUENCE [LARGE SCALE GENOMIC DNA]</scope>
    <source>
        <strain evidence="2 3">S1BR25-6</strain>
    </source>
</reference>
<keyword evidence="3" id="KW-1185">Reference proteome</keyword>
<proteinExistence type="predicted"/>
<organism evidence="2 3">
    <name type="scientific">Halogeometricum salsisoli</name>
    <dbReference type="NCBI Taxonomy" id="2950536"/>
    <lineage>
        <taxon>Archaea</taxon>
        <taxon>Methanobacteriati</taxon>
        <taxon>Methanobacteriota</taxon>
        <taxon>Stenosarchaea group</taxon>
        <taxon>Halobacteria</taxon>
        <taxon>Halobacteriales</taxon>
        <taxon>Haloferacaceae</taxon>
        <taxon>Halogeometricum</taxon>
    </lineage>
</organism>
<gene>
    <name evidence="2" type="ORF">NDI76_00390</name>
</gene>